<dbReference type="Proteomes" id="UP001642540">
    <property type="component" value="Unassembled WGS sequence"/>
</dbReference>
<feature type="compositionally biased region" description="Basic and acidic residues" evidence="1">
    <location>
        <begin position="421"/>
        <end position="439"/>
    </location>
</feature>
<feature type="transmembrane region" description="Helical" evidence="2">
    <location>
        <begin position="509"/>
        <end position="532"/>
    </location>
</feature>
<reference evidence="3 4" key="1">
    <citation type="submission" date="2024-08" db="EMBL/GenBank/DDBJ databases">
        <authorList>
            <person name="Cucini C."/>
            <person name="Frati F."/>
        </authorList>
    </citation>
    <scope>NUCLEOTIDE SEQUENCE [LARGE SCALE GENOMIC DNA]</scope>
</reference>
<dbReference type="EMBL" id="CAXLJM020000003">
    <property type="protein sequence ID" value="CAL8068977.1"/>
    <property type="molecule type" value="Genomic_DNA"/>
</dbReference>
<organism evidence="3 4">
    <name type="scientific">Orchesella dallaii</name>
    <dbReference type="NCBI Taxonomy" id="48710"/>
    <lineage>
        <taxon>Eukaryota</taxon>
        <taxon>Metazoa</taxon>
        <taxon>Ecdysozoa</taxon>
        <taxon>Arthropoda</taxon>
        <taxon>Hexapoda</taxon>
        <taxon>Collembola</taxon>
        <taxon>Entomobryomorpha</taxon>
        <taxon>Entomobryoidea</taxon>
        <taxon>Orchesellidae</taxon>
        <taxon>Orchesellinae</taxon>
        <taxon>Orchesella</taxon>
    </lineage>
</organism>
<name>A0ABP1PJ01_9HEXA</name>
<keyword evidence="2" id="KW-0812">Transmembrane</keyword>
<feature type="transmembrane region" description="Helical" evidence="2">
    <location>
        <begin position="570"/>
        <end position="587"/>
    </location>
</feature>
<keyword evidence="2" id="KW-0472">Membrane</keyword>
<comment type="caution">
    <text evidence="3">The sequence shown here is derived from an EMBL/GenBank/DDBJ whole genome shotgun (WGS) entry which is preliminary data.</text>
</comment>
<evidence type="ECO:0000313" key="3">
    <source>
        <dbReference type="EMBL" id="CAL8068977.1"/>
    </source>
</evidence>
<proteinExistence type="predicted"/>
<evidence type="ECO:0000256" key="1">
    <source>
        <dbReference type="SAM" id="MobiDB-lite"/>
    </source>
</evidence>
<protein>
    <submittedName>
        <fullName evidence="3">Uncharacterized protein</fullName>
    </submittedName>
</protein>
<feature type="transmembrane region" description="Helical" evidence="2">
    <location>
        <begin position="451"/>
        <end position="469"/>
    </location>
</feature>
<gene>
    <name evidence="3" type="ORF">ODALV1_LOCUS553</name>
</gene>
<feature type="transmembrane region" description="Helical" evidence="2">
    <location>
        <begin position="481"/>
        <end position="503"/>
    </location>
</feature>
<keyword evidence="2" id="KW-1133">Transmembrane helix</keyword>
<evidence type="ECO:0000256" key="2">
    <source>
        <dbReference type="SAM" id="Phobius"/>
    </source>
</evidence>
<sequence length="600" mass="69064">MFSNWFHHIFVSTLCLSLSIILSFVFCYRNASFEQGLTNLQLDGISRPQILSWWNAHQRDLANIRNSTRVFPICITRNENGHYPPRMERWGRILDHMALKDERVYDKDRHSSRFWRHKDGKGFEKARSQIFLYSVYINHISNFEKDPDKDKEYDLHNWLYVHIRNFYQVKGIYVQLMAGPLGVPAGEFVTTLTCSQTPVFNPHWNPDFVKGHFLVPCSYAPRSTPSSLWPNTFMYDGEPTKDFAFQIRRNEAQCGEFGFFQLVIILTRNFQPDQPNDYKAILMPVYEDHLIGAGTYIQPTGGIDIALHCNVWTRGRFNVLQRIVPDKKYDDCITKRTGREEGLMGWTCPPGPFECDTTWSSWDVWSLKVNYSMDILKAHQIGPPKDRDCCEIGEIPEIIWTTEPPGPTETTETPAPVPAAAKEKELSKKTKQAERQRTGDNRLGDVPVKHFLLGFICTALQHIGVFTALKLFRNVRESFAFVYLASHSLGGKLAYIVAFFAIILSSSNLAMKGISFALVCIYIIVVGVTMFYENKQENILGLNFHRAACPVLQRIVMEHRKRPPMTKQKVVVLLVMVGSLFGLYIFMELVFRDIKTKEAQ</sequence>
<keyword evidence="4" id="KW-1185">Reference proteome</keyword>
<feature type="region of interest" description="Disordered" evidence="1">
    <location>
        <begin position="401"/>
        <end position="439"/>
    </location>
</feature>
<evidence type="ECO:0000313" key="4">
    <source>
        <dbReference type="Proteomes" id="UP001642540"/>
    </source>
</evidence>
<feature type="compositionally biased region" description="Low complexity" evidence="1">
    <location>
        <begin position="401"/>
        <end position="420"/>
    </location>
</feature>
<accession>A0ABP1PJ01</accession>